<evidence type="ECO:0000256" key="1">
    <source>
        <dbReference type="ARBA" id="ARBA00004141"/>
    </source>
</evidence>
<evidence type="ECO:0000256" key="5">
    <source>
        <dbReference type="SAM" id="Phobius"/>
    </source>
</evidence>
<keyword evidence="4 5" id="KW-0472">Membrane</keyword>
<dbReference type="PANTHER" id="PTHR30249:SF0">
    <property type="entry name" value="PLASTIDAL GLYCOLATE_GLYCERATE TRANSLOCATOR 1, CHLOROPLASTIC"/>
    <property type="match status" value="1"/>
</dbReference>
<dbReference type="PANTHER" id="PTHR30249">
    <property type="entry name" value="PUTATIVE SEROTONIN TRANSPORTER"/>
    <property type="match status" value="1"/>
</dbReference>
<organism evidence="6 7">
    <name type="scientific">Peptoniphilus ovalis</name>
    <dbReference type="NCBI Taxonomy" id="2841503"/>
    <lineage>
        <taxon>Bacteria</taxon>
        <taxon>Bacillati</taxon>
        <taxon>Bacillota</taxon>
        <taxon>Tissierellia</taxon>
        <taxon>Tissierellales</taxon>
        <taxon>Peptoniphilaceae</taxon>
        <taxon>Peptoniphilus</taxon>
    </lineage>
</organism>
<evidence type="ECO:0000256" key="4">
    <source>
        <dbReference type="ARBA" id="ARBA00023136"/>
    </source>
</evidence>
<feature type="transmembrane region" description="Helical" evidence="5">
    <location>
        <begin position="61"/>
        <end position="81"/>
    </location>
</feature>
<reference evidence="6 7" key="1">
    <citation type="submission" date="2021-06" db="EMBL/GenBank/DDBJ databases">
        <authorList>
            <person name="Sun Q."/>
            <person name="Li D."/>
        </authorList>
    </citation>
    <scope>NUCLEOTIDE SEQUENCE [LARGE SCALE GENOMIC DNA]</scope>
    <source>
        <strain evidence="6 7">MSJ-1</strain>
    </source>
</reference>
<feature type="transmembrane region" description="Helical" evidence="5">
    <location>
        <begin position="145"/>
        <end position="165"/>
    </location>
</feature>
<sequence length="230" mass="24415">MLDNKYFGIILTFATYEIGKFINNKLKTPIANPLLISIALCILFLKVTGIPYETYKQGGDFIVFFIAPATVAMVVDLFENFGELKKNLVPIFTGTILGSIISLLFAIVVSKFVGLDENLVVSSTPQSITTAIAISLSEEYGGNSAITAVLVVLRGVTGAVIAPIIMKIFRIKDPTAQGVAIGTSSHAVGTSEARKLGEIQGAMSGLSIAVAGLVTVILMPVAIKFIEILF</sequence>
<comment type="caution">
    <text evidence="6">The sequence shown here is derived from an EMBL/GenBank/DDBJ whole genome shotgun (WGS) entry which is preliminary data.</text>
</comment>
<feature type="transmembrane region" description="Helical" evidence="5">
    <location>
        <begin position="30"/>
        <end position="49"/>
    </location>
</feature>
<gene>
    <name evidence="6" type="ORF">KQI68_03355</name>
</gene>
<comment type="subcellular location">
    <subcellularLocation>
        <location evidence="1">Membrane</location>
        <topology evidence="1">Multi-pass membrane protein</topology>
    </subcellularLocation>
</comment>
<keyword evidence="3 5" id="KW-1133">Transmembrane helix</keyword>
<dbReference type="InterPro" id="IPR007300">
    <property type="entry name" value="CidB/LrgB"/>
</dbReference>
<keyword evidence="7" id="KW-1185">Reference proteome</keyword>
<dbReference type="Pfam" id="PF04172">
    <property type="entry name" value="LrgB"/>
    <property type="match status" value="1"/>
</dbReference>
<dbReference type="RefSeq" id="WP_216548714.1">
    <property type="nucleotide sequence ID" value="NZ_JAHLQO010000002.1"/>
</dbReference>
<evidence type="ECO:0000256" key="2">
    <source>
        <dbReference type="ARBA" id="ARBA00022692"/>
    </source>
</evidence>
<evidence type="ECO:0000313" key="7">
    <source>
        <dbReference type="Proteomes" id="UP000783742"/>
    </source>
</evidence>
<evidence type="ECO:0000313" key="6">
    <source>
        <dbReference type="EMBL" id="MBU5668872.1"/>
    </source>
</evidence>
<proteinExistence type="predicted"/>
<dbReference type="Proteomes" id="UP000783742">
    <property type="component" value="Unassembled WGS sequence"/>
</dbReference>
<dbReference type="EMBL" id="JAHLQO010000002">
    <property type="protein sequence ID" value="MBU5668872.1"/>
    <property type="molecule type" value="Genomic_DNA"/>
</dbReference>
<protein>
    <submittedName>
        <fullName evidence="6">LrgB family protein</fullName>
    </submittedName>
</protein>
<evidence type="ECO:0000256" key="3">
    <source>
        <dbReference type="ARBA" id="ARBA00022989"/>
    </source>
</evidence>
<name>A0ABS6FFB7_9FIRM</name>
<feature type="transmembrane region" description="Helical" evidence="5">
    <location>
        <begin position="88"/>
        <end position="109"/>
    </location>
</feature>
<feature type="transmembrane region" description="Helical" evidence="5">
    <location>
        <begin position="204"/>
        <end position="226"/>
    </location>
</feature>
<keyword evidence="2 5" id="KW-0812">Transmembrane</keyword>
<accession>A0ABS6FFB7</accession>